<reference evidence="2 3" key="1">
    <citation type="submission" date="2016-10" db="EMBL/GenBank/DDBJ databases">
        <authorList>
            <person name="de Groot N.N."/>
        </authorList>
    </citation>
    <scope>NUCLEOTIDE SEQUENCE [LARGE SCALE GENOMIC DNA]</scope>
    <source>
        <strain evidence="2 3">CPCC 201354</strain>
    </source>
</reference>
<name>A0A1G7W1T4_9ACTN</name>
<evidence type="ECO:0000313" key="2">
    <source>
        <dbReference type="EMBL" id="SDG65649.1"/>
    </source>
</evidence>
<dbReference type="Proteomes" id="UP000198923">
    <property type="component" value="Unassembled WGS sequence"/>
</dbReference>
<proteinExistence type="predicted"/>
<dbReference type="Pfam" id="PF01066">
    <property type="entry name" value="CDP-OH_P_transf"/>
    <property type="match status" value="1"/>
</dbReference>
<dbReference type="InterPro" id="IPR000462">
    <property type="entry name" value="CDP-OH_P_trans"/>
</dbReference>
<keyword evidence="1" id="KW-0812">Transmembrane</keyword>
<gene>
    <name evidence="2" type="ORF">SAMN05421505_106148</name>
</gene>
<accession>A0A1G7W1T4</accession>
<dbReference type="Gene3D" id="1.20.120.1760">
    <property type="match status" value="1"/>
</dbReference>
<keyword evidence="1" id="KW-0472">Membrane</keyword>
<dbReference type="GO" id="GO:0016020">
    <property type="term" value="C:membrane"/>
    <property type="evidence" value="ECO:0007669"/>
    <property type="project" value="InterPro"/>
</dbReference>
<feature type="transmembrane region" description="Helical" evidence="1">
    <location>
        <begin position="234"/>
        <end position="256"/>
    </location>
</feature>
<dbReference type="InterPro" id="IPR043130">
    <property type="entry name" value="CDP-OH_PTrfase_TM_dom"/>
</dbReference>
<dbReference type="GO" id="GO:0008654">
    <property type="term" value="P:phospholipid biosynthetic process"/>
    <property type="evidence" value="ECO:0007669"/>
    <property type="project" value="InterPro"/>
</dbReference>
<keyword evidence="3" id="KW-1185">Reference proteome</keyword>
<feature type="transmembrane region" description="Helical" evidence="1">
    <location>
        <begin position="63"/>
        <end position="96"/>
    </location>
</feature>
<dbReference type="EMBL" id="FNCN01000006">
    <property type="protein sequence ID" value="SDG65649.1"/>
    <property type="molecule type" value="Genomic_DNA"/>
</dbReference>
<feature type="transmembrane region" description="Helical" evidence="1">
    <location>
        <begin position="144"/>
        <end position="161"/>
    </location>
</feature>
<feature type="transmembrane region" description="Helical" evidence="1">
    <location>
        <begin position="203"/>
        <end position="222"/>
    </location>
</feature>
<dbReference type="GO" id="GO:0016780">
    <property type="term" value="F:phosphotransferase activity, for other substituted phosphate groups"/>
    <property type="evidence" value="ECO:0007669"/>
    <property type="project" value="InterPro"/>
</dbReference>
<evidence type="ECO:0000313" key="3">
    <source>
        <dbReference type="Proteomes" id="UP000198923"/>
    </source>
</evidence>
<dbReference type="AlphaFoldDB" id="A0A1G7W1T4"/>
<keyword evidence="2" id="KW-0808">Transferase</keyword>
<dbReference type="STRING" id="504805.SAMN05421505_106148"/>
<protein>
    <submittedName>
        <fullName evidence="2">CDP-alcohol phosphatidyltransferase</fullName>
    </submittedName>
</protein>
<keyword evidence="1" id="KW-1133">Transmembrane helix</keyword>
<sequence>MIGLRTMSAPSVAEIRAVAQPQTTMDRRSGEHWAGLLYMRKLSIYVTWALARTPITPNQATGLMIVSGLLAGVVLALPGLWAALGAALLIQVYLLLDCSDGELARWTGRTSITGVYLDRVGHYFAEAALLIGLGFRASETLPDWYTVLGFAAALGAILIKAETDLVDVARARSGLIAATETSAEQFQSRGLGTARKIAAAFRFHRVIQAVELSLIVVVAALWDLATGSLAATRLLTVACAVIAGLQLILHLVSILASRRLK</sequence>
<evidence type="ECO:0000256" key="1">
    <source>
        <dbReference type="SAM" id="Phobius"/>
    </source>
</evidence>
<organism evidence="2 3">
    <name type="scientific">Sinosporangium album</name>
    <dbReference type="NCBI Taxonomy" id="504805"/>
    <lineage>
        <taxon>Bacteria</taxon>
        <taxon>Bacillati</taxon>
        <taxon>Actinomycetota</taxon>
        <taxon>Actinomycetes</taxon>
        <taxon>Streptosporangiales</taxon>
        <taxon>Streptosporangiaceae</taxon>
        <taxon>Sinosporangium</taxon>
    </lineage>
</organism>